<name>A0A5A7VE62_CUCMM</name>
<accession>A0A5A7VE62</accession>
<sequence length="139" mass="16073">MLSEITKVHEDNLTPLEENFNSYLKKVDNFNNVQSSYSTQLSSTDKSHQLDKKTSTIKEALTLMDQLRKDAKSEQLSILSYENNEAIDRKELEVAKFQKEVNTLENTIAITEEVTEVLATVHKSMETARKEFKNCKWKL</sequence>
<evidence type="ECO:0000313" key="5">
    <source>
        <dbReference type="Proteomes" id="UP000321947"/>
    </source>
</evidence>
<dbReference type="Gene3D" id="1.20.1710.10">
    <property type="entry name" value="IpaD-like"/>
    <property type="match status" value="1"/>
</dbReference>
<dbReference type="InterPro" id="IPR036708">
    <property type="entry name" value="BipD-like_sf"/>
</dbReference>
<dbReference type="EMBL" id="SSTE01000977">
    <property type="protein sequence ID" value="KAA0065988.1"/>
    <property type="molecule type" value="Genomic_DNA"/>
</dbReference>
<gene>
    <name evidence="3" type="ORF">E5676_scaffold120G00170</name>
    <name evidence="2" type="ORF">E6C27_scaffold62G00790</name>
</gene>
<dbReference type="Proteomes" id="UP000321393">
    <property type="component" value="Unassembled WGS sequence"/>
</dbReference>
<evidence type="ECO:0000313" key="4">
    <source>
        <dbReference type="Proteomes" id="UP000321393"/>
    </source>
</evidence>
<evidence type="ECO:0000313" key="3">
    <source>
        <dbReference type="EMBL" id="TYK28932.1"/>
    </source>
</evidence>
<keyword evidence="1" id="KW-0175">Coiled coil</keyword>
<reference evidence="4 5" key="1">
    <citation type="submission" date="2019-08" db="EMBL/GenBank/DDBJ databases">
        <title>Draft genome sequences of two oriental melons (Cucumis melo L. var makuwa).</title>
        <authorList>
            <person name="Kwon S.-Y."/>
        </authorList>
    </citation>
    <scope>NUCLEOTIDE SEQUENCE [LARGE SCALE GENOMIC DNA]</scope>
    <source>
        <strain evidence="5">cv. Chang Bougi</strain>
        <strain evidence="4">cv. SW 3</strain>
        <tissue evidence="2">Leaf</tissue>
    </source>
</reference>
<comment type="caution">
    <text evidence="2">The sequence shown here is derived from an EMBL/GenBank/DDBJ whole genome shotgun (WGS) entry which is preliminary data.</text>
</comment>
<organism evidence="2 4">
    <name type="scientific">Cucumis melo var. makuwa</name>
    <name type="common">Oriental melon</name>
    <dbReference type="NCBI Taxonomy" id="1194695"/>
    <lineage>
        <taxon>Eukaryota</taxon>
        <taxon>Viridiplantae</taxon>
        <taxon>Streptophyta</taxon>
        <taxon>Embryophyta</taxon>
        <taxon>Tracheophyta</taxon>
        <taxon>Spermatophyta</taxon>
        <taxon>Magnoliopsida</taxon>
        <taxon>eudicotyledons</taxon>
        <taxon>Gunneridae</taxon>
        <taxon>Pentapetalae</taxon>
        <taxon>rosids</taxon>
        <taxon>fabids</taxon>
        <taxon>Cucurbitales</taxon>
        <taxon>Cucurbitaceae</taxon>
        <taxon>Benincaseae</taxon>
        <taxon>Cucumis</taxon>
    </lineage>
</organism>
<feature type="coiled-coil region" evidence="1">
    <location>
        <begin position="50"/>
        <end position="114"/>
    </location>
</feature>
<evidence type="ECO:0000256" key="1">
    <source>
        <dbReference type="SAM" id="Coils"/>
    </source>
</evidence>
<proteinExistence type="predicted"/>
<dbReference type="Proteomes" id="UP000321947">
    <property type="component" value="Unassembled WGS sequence"/>
</dbReference>
<dbReference type="AlphaFoldDB" id="A0A5A7VE62"/>
<protein>
    <submittedName>
        <fullName evidence="2">Uncharacterized protein</fullName>
    </submittedName>
</protein>
<dbReference type="EMBL" id="SSTD01001877">
    <property type="protein sequence ID" value="TYK28932.1"/>
    <property type="molecule type" value="Genomic_DNA"/>
</dbReference>
<evidence type="ECO:0000313" key="2">
    <source>
        <dbReference type="EMBL" id="KAA0065988.1"/>
    </source>
</evidence>